<dbReference type="InterPro" id="IPR051715">
    <property type="entry name" value="Intimin-Invasin_domain"/>
</dbReference>
<name>A0A4R1NHW6_9GAMM</name>
<dbReference type="InterPro" id="IPR038177">
    <property type="entry name" value="IAT_beta_sf"/>
</dbReference>
<dbReference type="InterPro" id="IPR024519">
    <property type="entry name" value="IAT_beta"/>
</dbReference>
<feature type="coiled-coil region" evidence="2">
    <location>
        <begin position="565"/>
        <end position="597"/>
    </location>
</feature>
<evidence type="ECO:0000313" key="6">
    <source>
        <dbReference type="Proteomes" id="UP000294555"/>
    </source>
</evidence>
<feature type="compositionally biased region" description="Acidic residues" evidence="3">
    <location>
        <begin position="525"/>
        <end position="542"/>
    </location>
</feature>
<dbReference type="AlphaFoldDB" id="A0A4R1NHW6"/>
<feature type="compositionally biased region" description="Polar residues" evidence="3">
    <location>
        <begin position="76"/>
        <end position="88"/>
    </location>
</feature>
<sequence>MIAFKWYVTVISMAALLVGCLSSEKKKKIDKNSIPTGLTQDRNPSNTHQNASNAHARRKNHKEIAEDNEKEVVGTSLHQKQNGYSSEDVSTRESEEKQGSAVIHLPLLAKSLKSASFDFLLPLNNDDDNLIFSQIGARRYDGRNIVNFGVGQRHFFDSWMLGYNTFYDRQISGNQHQRLSVGLELWKDYLKFSSNSYHRISGWKPSAYLDRSVERVAKGFDLRLEAALSSYPQISGNLKYEQYFGSQVATTNSHERYDNPSAFTAGVSYTPFPLVSLGLDHSRWNNGKNDNKLNLSLNYKINVPLSKQLDSRMMPQFRTLSAQRLDLVDRNHNIVLEHKDKNIGDAIKLTLPAEFKGIEGERKQVYLSITSKYEIDHVKWFAEDFISRGGSITTNSPLDYQIQLPQFANQGINQFVIQATAYDKKGNSSTPSQMTIYTERYTPTQLETNIPQSLAVQENITKEEQLVDPIDNLNEEEDDDNDLKSDKYDNYYPSPAEEDEDHLYDTAYETDSDSNESLNNISLSDIDDDNPYTEESTTDTDYDSGCTDSENENIGSKPLLSSSFTEEDKNKLNDILKNISEEEKNNLADKLREVLENN</sequence>
<keyword evidence="2" id="KW-0175">Coiled coil</keyword>
<dbReference type="PRINTS" id="PR01369">
    <property type="entry name" value="INTIMIN"/>
</dbReference>
<dbReference type="OrthoDB" id="8320584at2"/>
<evidence type="ECO:0000313" key="5">
    <source>
        <dbReference type="EMBL" id="TCL05441.1"/>
    </source>
</evidence>
<evidence type="ECO:0000259" key="4">
    <source>
        <dbReference type="Pfam" id="PF11924"/>
    </source>
</evidence>
<evidence type="ECO:0000256" key="2">
    <source>
        <dbReference type="SAM" id="Coils"/>
    </source>
</evidence>
<protein>
    <submittedName>
        <fullName evidence="5">Inverse autotransporter-like protein with beta domain</fullName>
    </submittedName>
</protein>
<dbReference type="PANTHER" id="PTHR39576:SF2">
    <property type="entry name" value="ATTACHING AND EFFACING PROTEIN HOMOLOG-RELATED"/>
    <property type="match status" value="1"/>
</dbReference>
<feature type="compositionally biased region" description="Basic and acidic residues" evidence="3">
    <location>
        <begin position="62"/>
        <end position="72"/>
    </location>
</feature>
<dbReference type="Pfam" id="PF11924">
    <property type="entry name" value="IAT_beta"/>
    <property type="match status" value="1"/>
</dbReference>
<dbReference type="PANTHER" id="PTHR39576">
    <property type="entry name" value="ATTACHING AND EFFACING PROTEIN HOMOLOG-RELATED-RELATED"/>
    <property type="match status" value="1"/>
</dbReference>
<dbReference type="GO" id="GO:0007155">
    <property type="term" value="P:cell adhesion"/>
    <property type="evidence" value="ECO:0007669"/>
    <property type="project" value="InterPro"/>
</dbReference>
<dbReference type="RefSeq" id="WP_132924144.1">
    <property type="nucleotide sequence ID" value="NZ_SJOI01000001.1"/>
</dbReference>
<proteinExistence type="inferred from homology"/>
<dbReference type="PROSITE" id="PS51257">
    <property type="entry name" value="PROKAR_LIPOPROTEIN"/>
    <property type="match status" value="1"/>
</dbReference>
<feature type="compositionally biased region" description="Polar residues" evidence="3">
    <location>
        <begin position="546"/>
        <end position="564"/>
    </location>
</feature>
<feature type="region of interest" description="Disordered" evidence="3">
    <location>
        <begin position="462"/>
        <end position="565"/>
    </location>
</feature>
<comment type="caution">
    <text evidence="5">The sequence shown here is derived from an EMBL/GenBank/DDBJ whole genome shotgun (WGS) entry which is preliminary data.</text>
</comment>
<evidence type="ECO:0000256" key="3">
    <source>
        <dbReference type="SAM" id="MobiDB-lite"/>
    </source>
</evidence>
<keyword evidence="6" id="KW-1185">Reference proteome</keyword>
<feature type="compositionally biased region" description="Polar residues" evidence="3">
    <location>
        <begin position="33"/>
        <end position="53"/>
    </location>
</feature>
<dbReference type="Gene3D" id="2.40.160.160">
    <property type="entry name" value="Inverse autotransporter, beta-domain"/>
    <property type="match status" value="1"/>
</dbReference>
<feature type="region of interest" description="Disordered" evidence="3">
    <location>
        <begin position="32"/>
        <end position="96"/>
    </location>
</feature>
<feature type="compositionally biased region" description="Acidic residues" evidence="3">
    <location>
        <begin position="496"/>
        <end position="514"/>
    </location>
</feature>
<organism evidence="5 6">
    <name type="scientific">Sodalis ligni</name>
    <dbReference type="NCBI Taxonomy" id="2697027"/>
    <lineage>
        <taxon>Bacteria</taxon>
        <taxon>Pseudomonadati</taxon>
        <taxon>Pseudomonadota</taxon>
        <taxon>Gammaproteobacteria</taxon>
        <taxon>Enterobacterales</taxon>
        <taxon>Bruguierivoracaceae</taxon>
        <taxon>Sodalis</taxon>
    </lineage>
</organism>
<gene>
    <name evidence="5" type="ORF">EZJ58_3627</name>
</gene>
<feature type="domain" description="Inverse autotransporter beta-domain" evidence="4">
    <location>
        <begin position="61"/>
        <end position="331"/>
    </location>
</feature>
<reference evidence="5 6" key="1">
    <citation type="submission" date="2019-02" db="EMBL/GenBank/DDBJ databases">
        <title>Investigation of anaerobic lignin degradation for improved lignocellulosic biofuels.</title>
        <authorList>
            <person name="Deangelis K."/>
        </authorList>
    </citation>
    <scope>NUCLEOTIDE SEQUENCE [LARGE SCALE GENOMIC DNA]</scope>
    <source>
        <strain evidence="5 6">159R</strain>
    </source>
</reference>
<comment type="similarity">
    <text evidence="1">Belongs to the intimin/invasin family.</text>
</comment>
<dbReference type="Proteomes" id="UP000294555">
    <property type="component" value="Unassembled WGS sequence"/>
</dbReference>
<dbReference type="EMBL" id="SJOI01000001">
    <property type="protein sequence ID" value="TCL05441.1"/>
    <property type="molecule type" value="Genomic_DNA"/>
</dbReference>
<accession>A0A4R1NHW6</accession>
<evidence type="ECO:0000256" key="1">
    <source>
        <dbReference type="ARBA" id="ARBA00010116"/>
    </source>
</evidence>
<dbReference type="GO" id="GO:0009279">
    <property type="term" value="C:cell outer membrane"/>
    <property type="evidence" value="ECO:0007669"/>
    <property type="project" value="TreeGrafter"/>
</dbReference>
<dbReference type="InterPro" id="IPR003535">
    <property type="entry name" value="Intimin/invasin_bac"/>
</dbReference>